<evidence type="ECO:0000313" key="3">
    <source>
        <dbReference type="Proteomes" id="UP000287651"/>
    </source>
</evidence>
<sequence length="74" mass="7985">MRFLLAALLRLVPYLVSMAPLRNATSRSDEESAVAVDGDDSLAAKKPLRTESTIPLFVILSVGPLCIFLTLPEA</sequence>
<comment type="caution">
    <text evidence="2">The sequence shown here is derived from an EMBL/GenBank/DDBJ whole genome shotgun (WGS) entry which is preliminary data.</text>
</comment>
<feature type="chain" id="PRO_5019110420" evidence="1">
    <location>
        <begin position="19"/>
        <end position="74"/>
    </location>
</feature>
<reference evidence="2 3" key="1">
    <citation type="journal article" date="2014" name="Agronomy (Basel)">
        <title>A Draft Genome Sequence for Ensete ventricosum, the Drought-Tolerant Tree Against Hunger.</title>
        <authorList>
            <person name="Harrison J."/>
            <person name="Moore K.A."/>
            <person name="Paszkiewicz K."/>
            <person name="Jones T."/>
            <person name="Grant M."/>
            <person name="Ambacheew D."/>
            <person name="Muzemil S."/>
            <person name="Studholme D.J."/>
        </authorList>
    </citation>
    <scope>NUCLEOTIDE SEQUENCE [LARGE SCALE GENOMIC DNA]</scope>
</reference>
<dbReference type="EMBL" id="AMZH03008815">
    <property type="protein sequence ID" value="RRT58170.1"/>
    <property type="molecule type" value="Genomic_DNA"/>
</dbReference>
<evidence type="ECO:0000256" key="1">
    <source>
        <dbReference type="SAM" id="SignalP"/>
    </source>
</evidence>
<proteinExistence type="predicted"/>
<gene>
    <name evidence="2" type="ORF">B296_00016377</name>
</gene>
<protein>
    <submittedName>
        <fullName evidence="2">Uncharacterized protein</fullName>
    </submittedName>
</protein>
<keyword evidence="1" id="KW-0732">Signal</keyword>
<dbReference type="AlphaFoldDB" id="A0A426Z2G9"/>
<accession>A0A426Z2G9</accession>
<feature type="signal peptide" evidence="1">
    <location>
        <begin position="1"/>
        <end position="18"/>
    </location>
</feature>
<name>A0A426Z2G9_ENSVE</name>
<dbReference type="Proteomes" id="UP000287651">
    <property type="component" value="Unassembled WGS sequence"/>
</dbReference>
<evidence type="ECO:0000313" key="2">
    <source>
        <dbReference type="EMBL" id="RRT58170.1"/>
    </source>
</evidence>
<organism evidence="2 3">
    <name type="scientific">Ensete ventricosum</name>
    <name type="common">Abyssinian banana</name>
    <name type="synonym">Musa ensete</name>
    <dbReference type="NCBI Taxonomy" id="4639"/>
    <lineage>
        <taxon>Eukaryota</taxon>
        <taxon>Viridiplantae</taxon>
        <taxon>Streptophyta</taxon>
        <taxon>Embryophyta</taxon>
        <taxon>Tracheophyta</taxon>
        <taxon>Spermatophyta</taxon>
        <taxon>Magnoliopsida</taxon>
        <taxon>Liliopsida</taxon>
        <taxon>Zingiberales</taxon>
        <taxon>Musaceae</taxon>
        <taxon>Ensete</taxon>
    </lineage>
</organism>